<keyword evidence="1" id="KW-0805">Transcription regulation</keyword>
<evidence type="ECO:0000313" key="5">
    <source>
        <dbReference type="EMBL" id="ASG63392.1"/>
    </source>
</evidence>
<protein>
    <submittedName>
        <fullName evidence="5">DeoR family transcriptional regulator</fullName>
    </submittedName>
</protein>
<dbReference type="InterPro" id="IPR036390">
    <property type="entry name" value="WH_DNA-bd_sf"/>
</dbReference>
<dbReference type="EMBL" id="CP022114">
    <property type="protein sequence ID" value="ASG63392.1"/>
    <property type="molecule type" value="Genomic_DNA"/>
</dbReference>
<feature type="domain" description="HTH deoR-type" evidence="4">
    <location>
        <begin position="3"/>
        <end position="58"/>
    </location>
</feature>
<name>A0A248KJ60_9ENTR</name>
<dbReference type="AlphaFoldDB" id="A0A248KJ60"/>
<dbReference type="Proteomes" id="UP000197098">
    <property type="component" value="Chromosome"/>
</dbReference>
<dbReference type="Gene3D" id="3.40.50.1360">
    <property type="match status" value="1"/>
</dbReference>
<dbReference type="Pfam" id="PF00455">
    <property type="entry name" value="DeoRC"/>
    <property type="match status" value="1"/>
</dbReference>
<dbReference type="Pfam" id="PF08220">
    <property type="entry name" value="HTH_DeoR"/>
    <property type="match status" value="1"/>
</dbReference>
<dbReference type="PANTHER" id="PTHR30363">
    <property type="entry name" value="HTH-TYPE TRANSCRIPTIONAL REGULATOR SRLR-RELATED"/>
    <property type="match status" value="1"/>
</dbReference>
<dbReference type="SUPFAM" id="SSF100950">
    <property type="entry name" value="NagB/RpiA/CoA transferase-like"/>
    <property type="match status" value="1"/>
</dbReference>
<evidence type="ECO:0000256" key="3">
    <source>
        <dbReference type="ARBA" id="ARBA00023163"/>
    </source>
</evidence>
<dbReference type="PROSITE" id="PS51000">
    <property type="entry name" value="HTH_DEOR_2"/>
    <property type="match status" value="1"/>
</dbReference>
<dbReference type="PANTHER" id="PTHR30363:SF46">
    <property type="entry name" value="LYSR FAMILY TRANSCRIPTIONAL REGULATOR"/>
    <property type="match status" value="1"/>
</dbReference>
<dbReference type="InterPro" id="IPR014036">
    <property type="entry name" value="DeoR-like_C"/>
</dbReference>
<gene>
    <name evidence="5" type="ORF">CEW81_12005</name>
</gene>
<dbReference type="InterPro" id="IPR018356">
    <property type="entry name" value="Tscrpt_reg_HTH_DeoR_CS"/>
</dbReference>
<keyword evidence="3" id="KW-0804">Transcription</keyword>
<evidence type="ECO:0000256" key="2">
    <source>
        <dbReference type="ARBA" id="ARBA00023125"/>
    </source>
</evidence>
<organism evidence="5 6">
    <name type="scientific">Kluyvera genomosp. 3</name>
    <dbReference type="NCBI Taxonomy" id="2774055"/>
    <lineage>
        <taxon>Bacteria</taxon>
        <taxon>Pseudomonadati</taxon>
        <taxon>Pseudomonadota</taxon>
        <taxon>Gammaproteobacteria</taxon>
        <taxon>Enterobacterales</taxon>
        <taxon>Enterobacteriaceae</taxon>
        <taxon>Kluyvera</taxon>
    </lineage>
</organism>
<dbReference type="PROSITE" id="PS00894">
    <property type="entry name" value="HTH_DEOR_1"/>
    <property type="match status" value="1"/>
</dbReference>
<evidence type="ECO:0000256" key="1">
    <source>
        <dbReference type="ARBA" id="ARBA00023015"/>
    </source>
</evidence>
<dbReference type="InterPro" id="IPR001034">
    <property type="entry name" value="DeoR_HTH"/>
</dbReference>
<keyword evidence="2" id="KW-0238">DNA-binding</keyword>
<accession>A0A248KJ60</accession>
<dbReference type="SUPFAM" id="SSF46785">
    <property type="entry name" value="Winged helix' DNA-binding domain"/>
    <property type="match status" value="1"/>
</dbReference>
<proteinExistence type="predicted"/>
<reference evidence="5 6" key="1">
    <citation type="submission" date="2017-06" db="EMBL/GenBank/DDBJ databases">
        <title>Origin of plasmid-mediated fosfomycin resistance gene fosA3.</title>
        <authorList>
            <person name="Ito R."/>
            <person name="Pacey M.P."/>
            <person name="Doi Y."/>
        </authorList>
    </citation>
    <scope>NUCLEOTIDE SEQUENCE [LARGE SCALE GENOMIC DNA]</scope>
    <source>
        <strain evidence="5 6">YDC799</strain>
    </source>
</reference>
<evidence type="ECO:0000259" key="4">
    <source>
        <dbReference type="PROSITE" id="PS51000"/>
    </source>
</evidence>
<dbReference type="SMART" id="SM01134">
    <property type="entry name" value="DeoRC"/>
    <property type="match status" value="1"/>
</dbReference>
<dbReference type="GO" id="GO:0003677">
    <property type="term" value="F:DNA binding"/>
    <property type="evidence" value="ECO:0007669"/>
    <property type="project" value="UniProtKB-KW"/>
</dbReference>
<evidence type="ECO:0000313" key="6">
    <source>
        <dbReference type="Proteomes" id="UP000197098"/>
    </source>
</evidence>
<dbReference type="SMART" id="SM00420">
    <property type="entry name" value="HTH_DEOR"/>
    <property type="match status" value="1"/>
</dbReference>
<dbReference type="InterPro" id="IPR050313">
    <property type="entry name" value="Carb_Metab_HTH_regulators"/>
</dbReference>
<dbReference type="GO" id="GO:0003700">
    <property type="term" value="F:DNA-binding transcription factor activity"/>
    <property type="evidence" value="ECO:0007669"/>
    <property type="project" value="InterPro"/>
</dbReference>
<dbReference type="PRINTS" id="PR00037">
    <property type="entry name" value="HTHLACR"/>
</dbReference>
<sequence length="248" mass="27280">MKGYNRLEQIMDFLKSHNLVTVEQLVAATNASPATIRRDLIKLDQEGVISRTHGGVTLNRFIPSQPTTVEKSQRSPQEKQAIASAAAALVKPGDAIVLDAGTTMIELARQITHLPLRVITSDLHIALFLAEFKQIEVTIIGGRIDDSSQSCIGEHGRRLLQNIWPDLAFLSCNGWDLEKGITAPTEEKAALKRDLIANAQRRVLLADSSKYGAWSLFNIAHLDSLTDIITDSHLSDDTRRLLEKTGPA</sequence>
<dbReference type="InterPro" id="IPR037171">
    <property type="entry name" value="NagB/RpiA_transferase-like"/>
</dbReference>